<dbReference type="InterPro" id="IPR051713">
    <property type="entry name" value="T-cell_Activation_Regulation"/>
</dbReference>
<evidence type="ECO:0000256" key="3">
    <source>
        <dbReference type="ARBA" id="ARBA00022692"/>
    </source>
</evidence>
<dbReference type="Pfam" id="PF07686">
    <property type="entry name" value="V-set"/>
    <property type="match status" value="1"/>
</dbReference>
<evidence type="ECO:0000256" key="1">
    <source>
        <dbReference type="ARBA" id="ARBA00004251"/>
    </source>
</evidence>
<protein>
    <recommendedName>
        <fullName evidence="12">Ig-like domain-containing protein</fullName>
    </recommendedName>
</protein>
<dbReference type="SMART" id="SM00409">
    <property type="entry name" value="IG"/>
    <property type="match status" value="1"/>
</dbReference>
<keyword evidence="3" id="KW-0812">Transmembrane</keyword>
<keyword evidence="5" id="KW-1133">Transmembrane helix</keyword>
<feature type="domain" description="Ig-like" evidence="12">
    <location>
        <begin position="63"/>
        <end position="166"/>
    </location>
</feature>
<evidence type="ECO:0000256" key="9">
    <source>
        <dbReference type="ARBA" id="ARBA00023180"/>
    </source>
</evidence>
<feature type="compositionally biased region" description="Polar residues" evidence="11">
    <location>
        <begin position="202"/>
        <end position="216"/>
    </location>
</feature>
<evidence type="ECO:0000256" key="8">
    <source>
        <dbReference type="ARBA" id="ARBA00023170"/>
    </source>
</evidence>
<dbReference type="GO" id="GO:0031295">
    <property type="term" value="P:T cell costimulation"/>
    <property type="evidence" value="ECO:0007669"/>
    <property type="project" value="TreeGrafter"/>
</dbReference>
<evidence type="ECO:0000313" key="13">
    <source>
        <dbReference type="EMBL" id="KAK3506705.1"/>
    </source>
</evidence>
<keyword evidence="14" id="KW-1185">Reference proteome</keyword>
<dbReference type="PANTHER" id="PTHR25466:SF14">
    <property type="entry name" value="BUTYROPHILIN SUBFAMILY 2 MEMBER A2-LIKE-RELATED"/>
    <property type="match status" value="1"/>
</dbReference>
<organism evidence="13 14">
    <name type="scientific">Hemibagrus guttatus</name>
    <dbReference type="NCBI Taxonomy" id="175788"/>
    <lineage>
        <taxon>Eukaryota</taxon>
        <taxon>Metazoa</taxon>
        <taxon>Chordata</taxon>
        <taxon>Craniata</taxon>
        <taxon>Vertebrata</taxon>
        <taxon>Euteleostomi</taxon>
        <taxon>Actinopterygii</taxon>
        <taxon>Neopterygii</taxon>
        <taxon>Teleostei</taxon>
        <taxon>Ostariophysi</taxon>
        <taxon>Siluriformes</taxon>
        <taxon>Bagridae</taxon>
        <taxon>Hemibagrus</taxon>
    </lineage>
</organism>
<evidence type="ECO:0000256" key="6">
    <source>
        <dbReference type="ARBA" id="ARBA00023136"/>
    </source>
</evidence>
<keyword evidence="9" id="KW-0325">Glycoprotein</keyword>
<dbReference type="Gene3D" id="2.60.40.10">
    <property type="entry name" value="Immunoglobulins"/>
    <property type="match status" value="2"/>
</dbReference>
<reference evidence="13" key="1">
    <citation type="submission" date="2023-06" db="EMBL/GenBank/DDBJ databases">
        <title>Male Hemibagrus guttatus genome.</title>
        <authorList>
            <person name="Bian C."/>
        </authorList>
    </citation>
    <scope>NUCLEOTIDE SEQUENCE</scope>
    <source>
        <strain evidence="13">Male_cb2023</strain>
        <tissue evidence="13">Muscle</tissue>
    </source>
</reference>
<keyword evidence="6" id="KW-0472">Membrane</keyword>
<proteinExistence type="predicted"/>
<dbReference type="GO" id="GO:0071222">
    <property type="term" value="P:cellular response to lipopolysaccharide"/>
    <property type="evidence" value="ECO:0007669"/>
    <property type="project" value="TreeGrafter"/>
</dbReference>
<evidence type="ECO:0000256" key="11">
    <source>
        <dbReference type="SAM" id="MobiDB-lite"/>
    </source>
</evidence>
<dbReference type="EMBL" id="JAUCMX010000030">
    <property type="protein sequence ID" value="KAK3506705.1"/>
    <property type="molecule type" value="Genomic_DNA"/>
</dbReference>
<dbReference type="GO" id="GO:0006955">
    <property type="term" value="P:immune response"/>
    <property type="evidence" value="ECO:0007669"/>
    <property type="project" value="TreeGrafter"/>
</dbReference>
<dbReference type="GO" id="GO:0042130">
    <property type="term" value="P:negative regulation of T cell proliferation"/>
    <property type="evidence" value="ECO:0007669"/>
    <property type="project" value="TreeGrafter"/>
</dbReference>
<dbReference type="InterPro" id="IPR003599">
    <property type="entry name" value="Ig_sub"/>
</dbReference>
<dbReference type="GO" id="GO:0009897">
    <property type="term" value="C:external side of plasma membrane"/>
    <property type="evidence" value="ECO:0007669"/>
    <property type="project" value="TreeGrafter"/>
</dbReference>
<dbReference type="SMART" id="SM00406">
    <property type="entry name" value="IGv"/>
    <property type="match status" value="1"/>
</dbReference>
<comment type="subcellular location">
    <subcellularLocation>
        <location evidence="1">Cell membrane</location>
        <topology evidence="1">Single-pass type I membrane protein</topology>
    </subcellularLocation>
</comment>
<feature type="compositionally biased region" description="Low complexity" evidence="11">
    <location>
        <begin position="186"/>
        <end position="201"/>
    </location>
</feature>
<dbReference type="Proteomes" id="UP001274896">
    <property type="component" value="Unassembled WGS sequence"/>
</dbReference>
<evidence type="ECO:0000256" key="7">
    <source>
        <dbReference type="ARBA" id="ARBA00023157"/>
    </source>
</evidence>
<feature type="compositionally biased region" description="Basic and acidic residues" evidence="11">
    <location>
        <begin position="168"/>
        <end position="181"/>
    </location>
</feature>
<dbReference type="InterPro" id="IPR007110">
    <property type="entry name" value="Ig-like_dom"/>
</dbReference>
<evidence type="ECO:0000256" key="2">
    <source>
        <dbReference type="ARBA" id="ARBA00022475"/>
    </source>
</evidence>
<evidence type="ECO:0000313" key="14">
    <source>
        <dbReference type="Proteomes" id="UP001274896"/>
    </source>
</evidence>
<evidence type="ECO:0000259" key="12">
    <source>
        <dbReference type="PROSITE" id="PS50835"/>
    </source>
</evidence>
<dbReference type="GO" id="GO:0042102">
    <property type="term" value="P:positive regulation of T cell proliferation"/>
    <property type="evidence" value="ECO:0007669"/>
    <property type="project" value="TreeGrafter"/>
</dbReference>
<comment type="caution">
    <text evidence="13">The sequence shown here is derived from an EMBL/GenBank/DDBJ whole genome shotgun (WGS) entry which is preliminary data.</text>
</comment>
<dbReference type="AlphaFoldDB" id="A0AAE0PRH6"/>
<dbReference type="InterPro" id="IPR013783">
    <property type="entry name" value="Ig-like_fold"/>
</dbReference>
<dbReference type="GO" id="GO:0007166">
    <property type="term" value="P:cell surface receptor signaling pathway"/>
    <property type="evidence" value="ECO:0007669"/>
    <property type="project" value="TreeGrafter"/>
</dbReference>
<keyword evidence="7" id="KW-1015">Disulfide bond</keyword>
<keyword evidence="8" id="KW-0675">Receptor</keyword>
<evidence type="ECO:0000256" key="4">
    <source>
        <dbReference type="ARBA" id="ARBA00022729"/>
    </source>
</evidence>
<keyword evidence="4" id="KW-0732">Signal</keyword>
<gene>
    <name evidence="13" type="ORF">QTP70_015902</name>
</gene>
<dbReference type="InterPro" id="IPR013106">
    <property type="entry name" value="Ig_V-set"/>
</dbReference>
<dbReference type="PANTHER" id="PTHR25466">
    <property type="entry name" value="T-LYMPHOCYTE ACTIVATION ANTIGEN"/>
    <property type="match status" value="1"/>
</dbReference>
<feature type="non-terminal residue" evidence="13">
    <location>
        <position position="1"/>
    </location>
</feature>
<name>A0AAE0PRH6_9TELE</name>
<dbReference type="InterPro" id="IPR036179">
    <property type="entry name" value="Ig-like_dom_sf"/>
</dbReference>
<dbReference type="SUPFAM" id="SSF48726">
    <property type="entry name" value="Immunoglobulin"/>
    <property type="match status" value="1"/>
</dbReference>
<sequence>SAHQQRFVTRGRFQQFNNMSPGNLSQLISDLRVEDQRVYRCSTEKEYRDFQVYVKGCELVKKPEVESMTVFTGESVVLPCVCTDLQNKPKSLKWEFSIPTESGSFSYQEIYPEQTGHHRNRVKLVSKNSPGNLSLLISEVTKEDQGVYRCSVQSDTKYFRINVKVRRRETSTRSGKTDRTTPSEQPPSKTTNSPPASSSTTLEQGKQQTHSSLNQK</sequence>
<keyword evidence="10" id="KW-0393">Immunoglobulin domain</keyword>
<accession>A0AAE0PRH6</accession>
<feature type="region of interest" description="Disordered" evidence="11">
    <location>
        <begin position="166"/>
        <end position="216"/>
    </location>
</feature>
<keyword evidence="2" id="KW-1003">Cell membrane</keyword>
<dbReference type="PROSITE" id="PS50835">
    <property type="entry name" value="IG_LIKE"/>
    <property type="match status" value="1"/>
</dbReference>
<evidence type="ECO:0000256" key="10">
    <source>
        <dbReference type="ARBA" id="ARBA00023319"/>
    </source>
</evidence>
<evidence type="ECO:0000256" key="5">
    <source>
        <dbReference type="ARBA" id="ARBA00022989"/>
    </source>
</evidence>